<comment type="caution">
    <text evidence="7">The sequence shown here is derived from an EMBL/GenBank/DDBJ whole genome shotgun (WGS) entry which is preliminary data.</text>
</comment>
<evidence type="ECO:0000256" key="6">
    <source>
        <dbReference type="ARBA" id="ARBA00023033"/>
    </source>
</evidence>
<keyword evidence="8" id="KW-1185">Reference proteome</keyword>
<evidence type="ECO:0000256" key="3">
    <source>
        <dbReference type="ARBA" id="ARBA00022630"/>
    </source>
</evidence>
<dbReference type="Pfam" id="PF00743">
    <property type="entry name" value="FMO-like"/>
    <property type="match status" value="1"/>
</dbReference>
<dbReference type="PANTHER" id="PTHR43872">
    <property type="entry name" value="MONOOXYGENASE, PUTATIVE (AFU_ORTHOLOGUE AFUA_8G02570)-RELATED"/>
    <property type="match status" value="1"/>
</dbReference>
<keyword evidence="6" id="KW-0503">Monooxygenase</keyword>
<keyword evidence="3" id="KW-0285">Flavoprotein</keyword>
<evidence type="ECO:0000256" key="2">
    <source>
        <dbReference type="ARBA" id="ARBA00010139"/>
    </source>
</evidence>
<evidence type="ECO:0000313" key="7">
    <source>
        <dbReference type="EMBL" id="GAA5136876.1"/>
    </source>
</evidence>
<name>A0ABP9P111_9PSEU</name>
<evidence type="ECO:0000256" key="4">
    <source>
        <dbReference type="ARBA" id="ARBA00022827"/>
    </source>
</evidence>
<evidence type="ECO:0000256" key="1">
    <source>
        <dbReference type="ARBA" id="ARBA00001974"/>
    </source>
</evidence>
<accession>A0ABP9P111</accession>
<gene>
    <name evidence="7" type="ORF">GCM10023320_68720</name>
</gene>
<dbReference type="PANTHER" id="PTHR43872:SF1">
    <property type="entry name" value="MONOOXYGENASE, PUTATIVE (AFU_ORTHOLOGUE AFUA_8G02570)-RELATED"/>
    <property type="match status" value="1"/>
</dbReference>
<dbReference type="Proteomes" id="UP001500804">
    <property type="component" value="Unassembled WGS sequence"/>
</dbReference>
<comment type="cofactor">
    <cofactor evidence="1">
        <name>FAD</name>
        <dbReference type="ChEBI" id="CHEBI:57692"/>
    </cofactor>
</comment>
<organism evidence="7 8">
    <name type="scientific">Pseudonocardia adelaidensis</name>
    <dbReference type="NCBI Taxonomy" id="648754"/>
    <lineage>
        <taxon>Bacteria</taxon>
        <taxon>Bacillati</taxon>
        <taxon>Actinomycetota</taxon>
        <taxon>Actinomycetes</taxon>
        <taxon>Pseudonocardiales</taxon>
        <taxon>Pseudonocardiaceae</taxon>
        <taxon>Pseudonocardia</taxon>
    </lineage>
</organism>
<protein>
    <submittedName>
        <fullName evidence="7">NAD(P)/FAD-dependent oxidoreductase</fullName>
    </submittedName>
</protein>
<dbReference type="EMBL" id="BAABJO010000035">
    <property type="protein sequence ID" value="GAA5136876.1"/>
    <property type="molecule type" value="Genomic_DNA"/>
</dbReference>
<dbReference type="InterPro" id="IPR051820">
    <property type="entry name" value="FAD-binding_MO"/>
</dbReference>
<keyword evidence="5" id="KW-0560">Oxidoreductase</keyword>
<keyword evidence="4" id="KW-0274">FAD</keyword>
<dbReference type="Pfam" id="PF13450">
    <property type="entry name" value="NAD_binding_8"/>
    <property type="match status" value="1"/>
</dbReference>
<dbReference type="InterPro" id="IPR036188">
    <property type="entry name" value="FAD/NAD-bd_sf"/>
</dbReference>
<comment type="similarity">
    <text evidence="2">Belongs to the FAD-binding monooxygenase family.</text>
</comment>
<proteinExistence type="inferred from homology"/>
<dbReference type="SUPFAM" id="SSF51905">
    <property type="entry name" value="FAD/NAD(P)-binding domain"/>
    <property type="match status" value="1"/>
</dbReference>
<evidence type="ECO:0000313" key="8">
    <source>
        <dbReference type="Proteomes" id="UP001500804"/>
    </source>
</evidence>
<sequence length="501" mass="57086">MTTTAPETAERDVQDAGHVDVLIVGAGVSGIGAAHHLQDAFPERTFVILEAQDDRGGTWWTHRYPGVRSDSDLFTYGYRFKPWRGPSIAAGEEILAYLDEVIDEHGLAPHIRYRHRVAAASWSTEDHRWTVDVTREDTGQRLRFTADFLWMCQGYYNHEKPYRPRWEGMDRFQGLIVHPQRWPEDLDHSGKRVVVIGSGATAATLIPALAEKAAHVTMLQRSPSYWFAPPVTHELATTLRQLDIPEEWTHEIMRRQYVSQFNWLARTSLEAPDEVHAYLMDAIRPLLPEGIDVEKHFTPRYRPWQQRIAIVPEGDLFAALREGRASIVTDTIDEFTEKGIRVASGEEIEADIVVTATGFNLSAFGDVAFTVDGEPVDFTERVTWRGIMISGVPNMAYTFGYFRHSWTLRVDLVCDLVSRLLAHMGDLGATTVVPHLRPEDADMSIRPWSDPENFNAGYVMRSQHLLFKQGDREPWTHMLEHEEEQEILPKADLDDGSLVYK</sequence>
<evidence type="ECO:0000256" key="5">
    <source>
        <dbReference type="ARBA" id="ARBA00023002"/>
    </source>
</evidence>
<dbReference type="RefSeq" id="WP_345610967.1">
    <property type="nucleotide sequence ID" value="NZ_BAABJO010000035.1"/>
</dbReference>
<reference evidence="8" key="1">
    <citation type="journal article" date="2019" name="Int. J. Syst. Evol. Microbiol.">
        <title>The Global Catalogue of Microorganisms (GCM) 10K type strain sequencing project: providing services to taxonomists for standard genome sequencing and annotation.</title>
        <authorList>
            <consortium name="The Broad Institute Genomics Platform"/>
            <consortium name="The Broad Institute Genome Sequencing Center for Infectious Disease"/>
            <person name="Wu L."/>
            <person name="Ma J."/>
        </authorList>
    </citation>
    <scope>NUCLEOTIDE SEQUENCE [LARGE SCALE GENOMIC DNA]</scope>
    <source>
        <strain evidence="8">JCM 18302</strain>
    </source>
</reference>
<dbReference type="InterPro" id="IPR020946">
    <property type="entry name" value="Flavin_mOase-like"/>
</dbReference>
<dbReference type="Gene3D" id="3.50.50.60">
    <property type="entry name" value="FAD/NAD(P)-binding domain"/>
    <property type="match status" value="3"/>
</dbReference>